<sequence length="122" mass="14009">MQLNIHEKIEKMKEIPSHLNIKEKPMLHEPGNTTSFVEVVIPDQHSDIIVEEPHSTAFADNIEEAIENEDQEIRASLEAAEAKRHHHITDGFVHTVVDEYHSCCHKVTHAFHHGNDLHMSRV</sequence>
<dbReference type="AlphaFoldDB" id="A0A9P8TQZ4"/>
<reference evidence="1" key="1">
    <citation type="journal article" date="2021" name="Open Biol.">
        <title>Shared evolutionary footprints suggest mitochondrial oxidative damage underlies multiple complex I losses in fungi.</title>
        <authorList>
            <person name="Schikora-Tamarit M.A."/>
            <person name="Marcet-Houben M."/>
            <person name="Nosek J."/>
            <person name="Gabaldon T."/>
        </authorList>
    </citation>
    <scope>NUCLEOTIDE SEQUENCE</scope>
    <source>
        <strain evidence="1">CBS2887</strain>
    </source>
</reference>
<evidence type="ECO:0000313" key="1">
    <source>
        <dbReference type="EMBL" id="KAH3687946.1"/>
    </source>
</evidence>
<comment type="caution">
    <text evidence="1">The sequence shown here is derived from an EMBL/GenBank/DDBJ whole genome shotgun (WGS) entry which is preliminary data.</text>
</comment>
<gene>
    <name evidence="1" type="ORF">WICPIJ_001061</name>
</gene>
<proteinExistence type="predicted"/>
<name>A0A9P8TQZ4_WICPI</name>
<dbReference type="EMBL" id="JAEUBG010000592">
    <property type="protein sequence ID" value="KAH3687946.1"/>
    <property type="molecule type" value="Genomic_DNA"/>
</dbReference>
<keyword evidence="2" id="KW-1185">Reference proteome</keyword>
<dbReference type="Proteomes" id="UP000774326">
    <property type="component" value="Unassembled WGS sequence"/>
</dbReference>
<accession>A0A9P8TQZ4</accession>
<reference evidence="1" key="2">
    <citation type="submission" date="2021-01" db="EMBL/GenBank/DDBJ databases">
        <authorList>
            <person name="Schikora-Tamarit M.A."/>
        </authorList>
    </citation>
    <scope>NUCLEOTIDE SEQUENCE</scope>
    <source>
        <strain evidence="1">CBS2887</strain>
    </source>
</reference>
<evidence type="ECO:0000313" key="2">
    <source>
        <dbReference type="Proteomes" id="UP000774326"/>
    </source>
</evidence>
<protein>
    <submittedName>
        <fullName evidence="1">Uncharacterized protein</fullName>
    </submittedName>
</protein>
<organism evidence="1 2">
    <name type="scientific">Wickerhamomyces pijperi</name>
    <name type="common">Yeast</name>
    <name type="synonym">Pichia pijperi</name>
    <dbReference type="NCBI Taxonomy" id="599730"/>
    <lineage>
        <taxon>Eukaryota</taxon>
        <taxon>Fungi</taxon>
        <taxon>Dikarya</taxon>
        <taxon>Ascomycota</taxon>
        <taxon>Saccharomycotina</taxon>
        <taxon>Saccharomycetes</taxon>
        <taxon>Phaffomycetales</taxon>
        <taxon>Wickerhamomycetaceae</taxon>
        <taxon>Wickerhamomyces</taxon>
    </lineage>
</organism>